<protein>
    <submittedName>
        <fullName evidence="3">Uncharacterized protein</fullName>
    </submittedName>
</protein>
<sequence>MGERSQGKLTLEELLHAADAPILDVSDGAMPDEPVSDLLRDLLGGGADESRDDGGLLEQLQDLPRIPVAAAPSEEKPEERADEPAAGEPPAGHASGKQPAAEPAVERSLAGTVPVEAPLTNAMPFEDSQAAKPASDESSGDLPADDPNGESSAGAPPADTVSFGKSPAGEESAGAPSADGSPTRGQPAEELSPKASTEELPVEPAVELRERPAEERTRKRVSAKEPCTSSPVEKPAAKQGEPTGQSSERPSRRLGRHAAGTSASRARRREAERQQAVSRSALESPKQPEPSFQLALEPISPSEPAPQSPAAAAQREHASQRETVPKDEARLASAPLTLSDLTAAVEPLPSPASAAAPEQPRRPDARGAQLRALRQQLERRMRDLAAGETSTPCERIRRETLATGNAANKMRPAAASENAADRPSKGPAHARPTKCAPSRSRRLKVAAATAGVLVLVAFLATAFGLAGAPFGFPSLPGDTVFSTAPSETDAGGAVSEGRTGSAAGDSSSDEAKGESGSGSPASSGKAGAPQTATEDRSGTVVYRYTALSADGMGSTVVETVRFGRDGLCETSTMEAAFADGLEAEAFLETLRRDYGPAFEDGATEGSTATATLDVSANKLDREAYEDALRDSVEDLSIVRKS</sequence>
<feature type="compositionally biased region" description="Low complexity" evidence="1">
    <location>
        <begin position="517"/>
        <end position="529"/>
    </location>
</feature>
<feature type="compositionally biased region" description="Low complexity" evidence="1">
    <location>
        <begin position="366"/>
        <end position="375"/>
    </location>
</feature>
<dbReference type="EMBL" id="QIBW01000001">
    <property type="protein sequence ID" value="ROT92091.1"/>
    <property type="molecule type" value="Genomic_DNA"/>
</dbReference>
<keyword evidence="2" id="KW-0472">Membrane</keyword>
<feature type="region of interest" description="Disordered" evidence="1">
    <location>
        <begin position="483"/>
        <end position="535"/>
    </location>
</feature>
<proteinExistence type="predicted"/>
<gene>
    <name evidence="3" type="ORF">DMP12_00955</name>
</gene>
<feature type="compositionally biased region" description="Basic and acidic residues" evidence="1">
    <location>
        <begin position="314"/>
        <end position="330"/>
    </location>
</feature>
<organism evidence="3 4">
    <name type="scientific">Gordonibacter urolithinfaciens</name>
    <dbReference type="NCBI Taxonomy" id="1335613"/>
    <lineage>
        <taxon>Bacteria</taxon>
        <taxon>Bacillati</taxon>
        <taxon>Actinomycetota</taxon>
        <taxon>Coriobacteriia</taxon>
        <taxon>Eggerthellales</taxon>
        <taxon>Eggerthellaceae</taxon>
        <taxon>Gordonibacter</taxon>
    </lineage>
</organism>
<keyword evidence="2" id="KW-0812">Transmembrane</keyword>
<dbReference type="Proteomes" id="UP000285258">
    <property type="component" value="Unassembled WGS sequence"/>
</dbReference>
<comment type="caution">
    <text evidence="3">The sequence shown here is derived from an EMBL/GenBank/DDBJ whole genome shotgun (WGS) entry which is preliminary data.</text>
</comment>
<reference evidence="4" key="1">
    <citation type="submission" date="2018-05" db="EMBL/GenBank/DDBJ databases">
        <title>Genome Sequencing of selected type strains of the family Eggerthellaceae.</title>
        <authorList>
            <person name="Danylec N."/>
            <person name="Stoll D.A."/>
            <person name="Doetsch A."/>
            <person name="Huch M."/>
        </authorList>
    </citation>
    <scope>NUCLEOTIDE SEQUENCE [LARGE SCALE GENOMIC DNA]</scope>
    <source>
        <strain evidence="4">DSM 27213</strain>
    </source>
</reference>
<feature type="compositionally biased region" description="Basic and acidic residues" evidence="1">
    <location>
        <begin position="73"/>
        <end position="83"/>
    </location>
</feature>
<evidence type="ECO:0000256" key="1">
    <source>
        <dbReference type="SAM" id="MobiDB-lite"/>
    </source>
</evidence>
<keyword evidence="2" id="KW-1133">Transmembrane helix</keyword>
<evidence type="ECO:0000313" key="4">
    <source>
        <dbReference type="Proteomes" id="UP000285258"/>
    </source>
</evidence>
<evidence type="ECO:0000313" key="3">
    <source>
        <dbReference type="EMBL" id="ROT92091.1"/>
    </source>
</evidence>
<feature type="compositionally biased region" description="Low complexity" evidence="1">
    <location>
        <begin position="343"/>
        <end position="358"/>
    </location>
</feature>
<accession>A0A423UNW7</accession>
<feature type="compositionally biased region" description="Basic and acidic residues" evidence="1">
    <location>
        <begin position="376"/>
        <end position="385"/>
    </location>
</feature>
<evidence type="ECO:0000256" key="2">
    <source>
        <dbReference type="SAM" id="Phobius"/>
    </source>
</evidence>
<feature type="compositionally biased region" description="Basic and acidic residues" evidence="1">
    <location>
        <begin position="206"/>
        <end position="217"/>
    </location>
</feature>
<dbReference type="AlphaFoldDB" id="A0A423UNW7"/>
<feature type="transmembrane region" description="Helical" evidence="2">
    <location>
        <begin position="445"/>
        <end position="472"/>
    </location>
</feature>
<feature type="region of interest" description="Disordered" evidence="1">
    <location>
        <begin position="24"/>
        <end position="440"/>
    </location>
</feature>
<name>A0A423UNW7_9ACTN</name>
<dbReference type="RefSeq" id="WP_096227464.1">
    <property type="nucleotide sequence ID" value="NZ_CP168029.1"/>
</dbReference>